<keyword evidence="1" id="KW-0315">Glutamine amidotransferase</keyword>
<dbReference type="AlphaFoldDB" id="A0A0F9E2G6"/>
<feature type="non-terminal residue" evidence="3">
    <location>
        <position position="1"/>
    </location>
</feature>
<dbReference type="InterPro" id="IPR002586">
    <property type="entry name" value="CobQ/CobB/MinD/ParA_Nub-bd_dom"/>
</dbReference>
<dbReference type="Pfam" id="PF01656">
    <property type="entry name" value="CbiA"/>
    <property type="match status" value="1"/>
</dbReference>
<dbReference type="PANTHER" id="PTHR21343:SF1">
    <property type="entry name" value="COBYRIC ACID SYNTHASE"/>
    <property type="match status" value="1"/>
</dbReference>
<accession>A0A0F9E2G6</accession>
<name>A0A0F9E2G6_9ZZZZ</name>
<proteinExistence type="predicted"/>
<dbReference type="Gene3D" id="3.40.50.300">
    <property type="entry name" value="P-loop containing nucleotide triphosphate hydrolases"/>
    <property type="match status" value="1"/>
</dbReference>
<sequence>EHTKSPVLLITDIDRGGSFASIVGTLALLEKKNQKLVKGFVINKFRGDINILKPGFTKLKQNTKKPVFGVIPMTNINLPEEDSLGVKPKPMTFNKKNIDKIDREIDKLSKLVKKSLNIKAIERLIS</sequence>
<organism evidence="3">
    <name type="scientific">marine sediment metagenome</name>
    <dbReference type="NCBI Taxonomy" id="412755"/>
    <lineage>
        <taxon>unclassified sequences</taxon>
        <taxon>metagenomes</taxon>
        <taxon>ecological metagenomes</taxon>
    </lineage>
</organism>
<evidence type="ECO:0000256" key="1">
    <source>
        <dbReference type="ARBA" id="ARBA00022962"/>
    </source>
</evidence>
<evidence type="ECO:0000313" key="3">
    <source>
        <dbReference type="EMBL" id="KKL60286.1"/>
    </source>
</evidence>
<dbReference type="SUPFAM" id="SSF52540">
    <property type="entry name" value="P-loop containing nucleoside triphosphate hydrolases"/>
    <property type="match status" value="1"/>
</dbReference>
<dbReference type="EMBL" id="LAZR01029204">
    <property type="protein sequence ID" value="KKL60286.1"/>
    <property type="molecule type" value="Genomic_DNA"/>
</dbReference>
<reference evidence="3" key="1">
    <citation type="journal article" date="2015" name="Nature">
        <title>Complex archaea that bridge the gap between prokaryotes and eukaryotes.</title>
        <authorList>
            <person name="Spang A."/>
            <person name="Saw J.H."/>
            <person name="Jorgensen S.L."/>
            <person name="Zaremba-Niedzwiedzka K."/>
            <person name="Martijn J."/>
            <person name="Lind A.E."/>
            <person name="van Eijk R."/>
            <person name="Schleper C."/>
            <person name="Guy L."/>
            <person name="Ettema T.J."/>
        </authorList>
    </citation>
    <scope>NUCLEOTIDE SEQUENCE</scope>
</reference>
<comment type="caution">
    <text evidence="3">The sequence shown here is derived from an EMBL/GenBank/DDBJ whole genome shotgun (WGS) entry which is preliminary data.</text>
</comment>
<dbReference type="InterPro" id="IPR027417">
    <property type="entry name" value="P-loop_NTPase"/>
</dbReference>
<protein>
    <recommendedName>
        <fullName evidence="2">CobQ/CobB/MinD/ParA nucleotide binding domain-containing protein</fullName>
    </recommendedName>
</protein>
<gene>
    <name evidence="3" type="ORF">LCGC14_2206820</name>
</gene>
<dbReference type="UniPathway" id="UPA00148"/>
<feature type="domain" description="CobQ/CobB/MinD/ParA nucleotide binding" evidence="2">
    <location>
        <begin position="12"/>
        <end position="75"/>
    </location>
</feature>
<evidence type="ECO:0000259" key="2">
    <source>
        <dbReference type="Pfam" id="PF01656"/>
    </source>
</evidence>
<dbReference type="GO" id="GO:0009236">
    <property type="term" value="P:cobalamin biosynthetic process"/>
    <property type="evidence" value="ECO:0007669"/>
    <property type="project" value="UniProtKB-UniPathway"/>
</dbReference>
<dbReference type="PANTHER" id="PTHR21343">
    <property type="entry name" value="DETHIOBIOTIN SYNTHETASE"/>
    <property type="match status" value="1"/>
</dbReference>